<evidence type="ECO:0000256" key="6">
    <source>
        <dbReference type="ARBA" id="ARBA00022989"/>
    </source>
</evidence>
<dbReference type="OrthoDB" id="7268769at2"/>
<reference evidence="12" key="1">
    <citation type="submission" date="2017-02" db="EMBL/GenBank/DDBJ databases">
        <title>zhang.</title>
        <authorList>
            <person name="Zhang H."/>
        </authorList>
    </citation>
    <scope>NUCLEOTIDE SEQUENCE [LARGE SCALE GENOMIC DNA]</scope>
    <source>
        <strain evidence="12">RZS01</strain>
    </source>
</reference>
<keyword evidence="2 8" id="KW-0813">Transport</keyword>
<evidence type="ECO:0000256" key="1">
    <source>
        <dbReference type="ARBA" id="ARBA00004429"/>
    </source>
</evidence>
<evidence type="ECO:0000313" key="12">
    <source>
        <dbReference type="Proteomes" id="UP000189683"/>
    </source>
</evidence>
<comment type="subcellular location">
    <subcellularLocation>
        <location evidence="1">Cell inner membrane</location>
        <topology evidence="1">Multi-pass membrane protein</topology>
    </subcellularLocation>
    <subcellularLocation>
        <location evidence="8">Cell membrane</location>
        <topology evidence="8">Multi-pass membrane protein</topology>
    </subcellularLocation>
</comment>
<dbReference type="GO" id="GO:0005886">
    <property type="term" value="C:plasma membrane"/>
    <property type="evidence" value="ECO:0007669"/>
    <property type="project" value="UniProtKB-SubCell"/>
</dbReference>
<evidence type="ECO:0000313" key="11">
    <source>
        <dbReference type="EMBL" id="PYD66712.1"/>
    </source>
</evidence>
<evidence type="ECO:0000256" key="5">
    <source>
        <dbReference type="ARBA" id="ARBA00022692"/>
    </source>
</evidence>
<keyword evidence="6 8" id="KW-1133">Transmembrane helix</keyword>
<dbReference type="AlphaFoldDB" id="A0A9N7H2E6"/>
<keyword evidence="4" id="KW-0997">Cell inner membrane</keyword>
<evidence type="ECO:0000256" key="3">
    <source>
        <dbReference type="ARBA" id="ARBA00022475"/>
    </source>
</evidence>
<feature type="transmembrane region" description="Helical" evidence="8">
    <location>
        <begin position="137"/>
        <end position="156"/>
    </location>
</feature>
<evidence type="ECO:0000256" key="2">
    <source>
        <dbReference type="ARBA" id="ARBA00022448"/>
    </source>
</evidence>
<evidence type="ECO:0000256" key="4">
    <source>
        <dbReference type="ARBA" id="ARBA00022519"/>
    </source>
</evidence>
<dbReference type="Proteomes" id="UP000247512">
    <property type="component" value="Unassembled WGS sequence"/>
</dbReference>
<protein>
    <submittedName>
        <fullName evidence="11">Spermidine/putrescine ABC transporter permease</fullName>
    </submittedName>
</protein>
<evidence type="ECO:0000313" key="10">
    <source>
        <dbReference type="EMBL" id="AQU88712.1"/>
    </source>
</evidence>
<dbReference type="Proteomes" id="UP000189683">
    <property type="component" value="Chromosome"/>
</dbReference>
<dbReference type="Pfam" id="PF00528">
    <property type="entry name" value="BPD_transp_1"/>
    <property type="match status" value="1"/>
</dbReference>
<feature type="transmembrane region" description="Helical" evidence="8">
    <location>
        <begin position="238"/>
        <end position="260"/>
    </location>
</feature>
<dbReference type="Gene3D" id="1.10.3720.10">
    <property type="entry name" value="MetI-like"/>
    <property type="match status" value="1"/>
</dbReference>
<dbReference type="PANTHER" id="PTHR43357">
    <property type="entry name" value="INNER MEMBRANE ABC TRANSPORTER PERMEASE PROTEIN YDCV"/>
    <property type="match status" value="1"/>
</dbReference>
<proteinExistence type="inferred from homology"/>
<keyword evidence="5 8" id="KW-0812">Transmembrane</keyword>
<reference evidence="11 13" key="3">
    <citation type="submission" date="2017-06" db="EMBL/GenBank/DDBJ databases">
        <title>A draft genome sequence of Komagataeibacter nataicola LMG 1536.</title>
        <authorList>
            <person name="Skraban J."/>
            <person name="Cleenwerck I."/>
            <person name="Vandamme P."/>
            <person name="Trcek J."/>
        </authorList>
    </citation>
    <scope>NUCLEOTIDE SEQUENCE [LARGE SCALE GENOMIC DNA]</scope>
    <source>
        <strain evidence="11 13">LMG 1536</strain>
    </source>
</reference>
<reference evidence="10" key="2">
    <citation type="submission" date="2017-02" db="EMBL/GenBank/DDBJ databases">
        <authorList>
            <person name="Zhang H."/>
        </authorList>
    </citation>
    <scope>NUCLEOTIDE SEQUENCE</scope>
    <source>
        <strain evidence="10">RZS01</strain>
    </source>
</reference>
<gene>
    <name evidence="10" type="ORF">B0W47_16115</name>
    <name evidence="11" type="ORF">CDI09_07235</name>
</gene>
<accession>A0A9N7H2E6</accession>
<feature type="transmembrane region" description="Helical" evidence="8">
    <location>
        <begin position="20"/>
        <end position="44"/>
    </location>
</feature>
<dbReference type="EMBL" id="CP019875">
    <property type="protein sequence ID" value="AQU88712.1"/>
    <property type="molecule type" value="Genomic_DNA"/>
</dbReference>
<evidence type="ECO:0000259" key="9">
    <source>
        <dbReference type="PROSITE" id="PS50928"/>
    </source>
</evidence>
<keyword evidence="3" id="KW-1003">Cell membrane</keyword>
<dbReference type="PROSITE" id="PS50928">
    <property type="entry name" value="ABC_TM1"/>
    <property type="match status" value="1"/>
</dbReference>
<organism evidence="10 12">
    <name type="scientific">Komagataeibacter nataicola</name>
    <dbReference type="NCBI Taxonomy" id="265960"/>
    <lineage>
        <taxon>Bacteria</taxon>
        <taxon>Pseudomonadati</taxon>
        <taxon>Pseudomonadota</taxon>
        <taxon>Alphaproteobacteria</taxon>
        <taxon>Acetobacterales</taxon>
        <taxon>Acetobacteraceae</taxon>
        <taxon>Komagataeibacter</taxon>
    </lineage>
</organism>
<dbReference type="RefSeq" id="WP_078527388.1">
    <property type="nucleotide sequence ID" value="NZ_CP019875.1"/>
</dbReference>
<name>A0A9N7H2E6_9PROT</name>
<evidence type="ECO:0000313" key="13">
    <source>
        <dbReference type="Proteomes" id="UP000247512"/>
    </source>
</evidence>
<dbReference type="SUPFAM" id="SSF161098">
    <property type="entry name" value="MetI-like"/>
    <property type="match status" value="1"/>
</dbReference>
<feature type="transmembrane region" description="Helical" evidence="8">
    <location>
        <begin position="112"/>
        <end position="131"/>
    </location>
</feature>
<evidence type="ECO:0000256" key="8">
    <source>
        <dbReference type="RuleBase" id="RU363032"/>
    </source>
</evidence>
<dbReference type="EMBL" id="NIRT01000009">
    <property type="protein sequence ID" value="PYD66712.1"/>
    <property type="molecule type" value="Genomic_DNA"/>
</dbReference>
<feature type="domain" description="ABC transmembrane type-1" evidence="9">
    <location>
        <begin position="72"/>
        <end position="260"/>
    </location>
</feature>
<keyword evidence="7 8" id="KW-0472">Membrane</keyword>
<dbReference type="InterPro" id="IPR000515">
    <property type="entry name" value="MetI-like"/>
</dbReference>
<dbReference type="InterPro" id="IPR035906">
    <property type="entry name" value="MetI-like_sf"/>
</dbReference>
<dbReference type="CDD" id="cd06261">
    <property type="entry name" value="TM_PBP2"/>
    <property type="match status" value="1"/>
</dbReference>
<evidence type="ECO:0000256" key="7">
    <source>
        <dbReference type="ARBA" id="ARBA00023136"/>
    </source>
</evidence>
<keyword evidence="13" id="KW-1185">Reference proteome</keyword>
<dbReference type="GO" id="GO:0055085">
    <property type="term" value="P:transmembrane transport"/>
    <property type="evidence" value="ECO:0007669"/>
    <property type="project" value="InterPro"/>
</dbReference>
<dbReference type="KEGG" id="kna:B0W47_16115"/>
<dbReference type="PANTHER" id="PTHR43357:SF4">
    <property type="entry name" value="INNER MEMBRANE ABC TRANSPORTER PERMEASE PROTEIN YDCV"/>
    <property type="match status" value="1"/>
</dbReference>
<feature type="transmembrane region" description="Helical" evidence="8">
    <location>
        <begin position="72"/>
        <end position="91"/>
    </location>
</feature>
<sequence length="272" mass="29430">MNTAFTDKPACRIRYLTTGLACAVYGFLLVPTVIVMLISFGLIAGPSQGGGMHPTLRLYAEFLSSSAWMTSVWHSVFIACASMILSLGIGIPATYGLERFAFRGQNMIRGMLMTPLAVPSIIISLGIYFYFSAIGLINSFAGLVLAHTVYVTPYVIMTLAAGMRKIDPQLEFAAQLMGAGRQRVFWRVMLPQIRPSIIAGGLFALLMSFDEVVIAWFISGVQTETLPVRMYSSIQWEISPLIAVASTLLSAVSFFACLVASRVSPADGGDTV</sequence>
<comment type="similarity">
    <text evidence="8">Belongs to the binding-protein-dependent transport system permease family.</text>
</comment>
<feature type="transmembrane region" description="Helical" evidence="8">
    <location>
        <begin position="197"/>
        <end position="218"/>
    </location>
</feature>